<feature type="region of interest" description="Disordered" evidence="1">
    <location>
        <begin position="164"/>
        <end position="283"/>
    </location>
</feature>
<name>A0AAN9AZN7_9CAEN</name>
<organism evidence="2 3">
    <name type="scientific">Littorina saxatilis</name>
    <dbReference type="NCBI Taxonomy" id="31220"/>
    <lineage>
        <taxon>Eukaryota</taxon>
        <taxon>Metazoa</taxon>
        <taxon>Spiralia</taxon>
        <taxon>Lophotrochozoa</taxon>
        <taxon>Mollusca</taxon>
        <taxon>Gastropoda</taxon>
        <taxon>Caenogastropoda</taxon>
        <taxon>Littorinimorpha</taxon>
        <taxon>Littorinoidea</taxon>
        <taxon>Littorinidae</taxon>
        <taxon>Littorina</taxon>
    </lineage>
</organism>
<proteinExistence type="predicted"/>
<evidence type="ECO:0000256" key="1">
    <source>
        <dbReference type="SAM" id="MobiDB-lite"/>
    </source>
</evidence>
<sequence length="283" mass="31253">MPFKGPRYRTETPLTATPNYPLPCASLAIQSGTSSPYSQETTNHTAHGVKHWPHESPPYMQNWERWSERTKRLPPLKVGDYVRVQNQVGPHPLKWDKTGTVIEVRQFDQYVVKVDGSGRVTLRNRKFLRKYSPAILPSPTRTITIDMPLPTAPTQPIAPSIITPQTAQHGTSGNVIPPPVNLPQAPTCANHDQPSHDAVSPTPPTPQLSPKMRVPQSALATPTRPTQSPCGQRTATPRIRPQHDIPAANPTVSSGAQPESSTHQPRRSGRTVHAPKWLNDYIP</sequence>
<dbReference type="AlphaFoldDB" id="A0AAN9AZN7"/>
<dbReference type="EMBL" id="JBAMIC010000014">
    <property type="protein sequence ID" value="KAK7096029.1"/>
    <property type="molecule type" value="Genomic_DNA"/>
</dbReference>
<dbReference type="Proteomes" id="UP001374579">
    <property type="component" value="Unassembled WGS sequence"/>
</dbReference>
<evidence type="ECO:0000313" key="2">
    <source>
        <dbReference type="EMBL" id="KAK7096029.1"/>
    </source>
</evidence>
<accession>A0AAN9AZN7</accession>
<protein>
    <submittedName>
        <fullName evidence="2">Uncharacterized protein</fullName>
    </submittedName>
</protein>
<gene>
    <name evidence="2" type="ORF">V1264_005376</name>
</gene>
<keyword evidence="3" id="KW-1185">Reference proteome</keyword>
<feature type="compositionally biased region" description="Polar residues" evidence="1">
    <location>
        <begin position="218"/>
        <end position="235"/>
    </location>
</feature>
<feature type="region of interest" description="Disordered" evidence="1">
    <location>
        <begin position="31"/>
        <end position="53"/>
    </location>
</feature>
<feature type="compositionally biased region" description="Polar residues" evidence="1">
    <location>
        <begin position="31"/>
        <end position="45"/>
    </location>
</feature>
<reference evidence="2 3" key="1">
    <citation type="submission" date="2024-02" db="EMBL/GenBank/DDBJ databases">
        <title>Chromosome-scale genome assembly of the rough periwinkle Littorina saxatilis.</title>
        <authorList>
            <person name="De Jode A."/>
            <person name="Faria R."/>
            <person name="Formenti G."/>
            <person name="Sims Y."/>
            <person name="Smith T.P."/>
            <person name="Tracey A."/>
            <person name="Wood J.M.D."/>
            <person name="Zagrodzka Z.B."/>
            <person name="Johannesson K."/>
            <person name="Butlin R.K."/>
            <person name="Leder E.H."/>
        </authorList>
    </citation>
    <scope>NUCLEOTIDE SEQUENCE [LARGE SCALE GENOMIC DNA]</scope>
    <source>
        <strain evidence="2">Snail1</strain>
        <tissue evidence="2">Muscle</tissue>
    </source>
</reference>
<evidence type="ECO:0000313" key="3">
    <source>
        <dbReference type="Proteomes" id="UP001374579"/>
    </source>
</evidence>
<comment type="caution">
    <text evidence="2">The sequence shown here is derived from an EMBL/GenBank/DDBJ whole genome shotgun (WGS) entry which is preliminary data.</text>
</comment>
<feature type="compositionally biased region" description="Polar residues" evidence="1">
    <location>
        <begin position="164"/>
        <end position="174"/>
    </location>
</feature>
<feature type="compositionally biased region" description="Polar residues" evidence="1">
    <location>
        <begin position="250"/>
        <end position="263"/>
    </location>
</feature>